<gene>
    <name evidence="2" type="ORF">FHS57_000612</name>
</gene>
<dbReference type="InterPro" id="IPR036165">
    <property type="entry name" value="YefM-like_sf"/>
</dbReference>
<protein>
    <submittedName>
        <fullName evidence="2">Lipoate synthase</fullName>
    </submittedName>
</protein>
<comment type="similarity">
    <text evidence="1">Belongs to the phD/YefM antitoxin family.</text>
</comment>
<accession>A0A7W5ZGA8</accession>
<dbReference type="AlphaFoldDB" id="A0A7W5ZGA8"/>
<evidence type="ECO:0000313" key="3">
    <source>
        <dbReference type="Proteomes" id="UP000541352"/>
    </source>
</evidence>
<proteinExistence type="inferred from homology"/>
<sequence>MTSLQYITDKRGRKKAVIIPIKEWEKYQKALDLLEEKQELEAPIFTKDEIITNIKEAVEEVKLYRQGKIELQTAEDFLAELKQEGYL</sequence>
<evidence type="ECO:0000313" key="2">
    <source>
        <dbReference type="EMBL" id="MBB3836630.1"/>
    </source>
</evidence>
<dbReference type="SUPFAM" id="SSF143120">
    <property type="entry name" value="YefM-like"/>
    <property type="match status" value="1"/>
</dbReference>
<evidence type="ECO:0000256" key="1">
    <source>
        <dbReference type="ARBA" id="ARBA00009981"/>
    </source>
</evidence>
<organism evidence="2 3">
    <name type="scientific">Runella defluvii</name>
    <dbReference type="NCBI Taxonomy" id="370973"/>
    <lineage>
        <taxon>Bacteria</taxon>
        <taxon>Pseudomonadati</taxon>
        <taxon>Bacteroidota</taxon>
        <taxon>Cytophagia</taxon>
        <taxon>Cytophagales</taxon>
        <taxon>Spirosomataceae</taxon>
        <taxon>Runella</taxon>
    </lineage>
</organism>
<keyword evidence="3" id="KW-1185">Reference proteome</keyword>
<dbReference type="Proteomes" id="UP000541352">
    <property type="component" value="Unassembled WGS sequence"/>
</dbReference>
<reference evidence="2 3" key="1">
    <citation type="submission" date="2020-08" db="EMBL/GenBank/DDBJ databases">
        <title>Genomic Encyclopedia of Type Strains, Phase IV (KMG-IV): sequencing the most valuable type-strain genomes for metagenomic binning, comparative biology and taxonomic classification.</title>
        <authorList>
            <person name="Goeker M."/>
        </authorList>
    </citation>
    <scope>NUCLEOTIDE SEQUENCE [LARGE SCALE GENOMIC DNA]</scope>
    <source>
        <strain evidence="2 3">DSM 17976</strain>
    </source>
</reference>
<dbReference type="RefSeq" id="WP_183971376.1">
    <property type="nucleotide sequence ID" value="NZ_JACIBY010000001.1"/>
</dbReference>
<dbReference type="EMBL" id="JACIBY010000001">
    <property type="protein sequence ID" value="MBB3836630.1"/>
    <property type="molecule type" value="Genomic_DNA"/>
</dbReference>
<name>A0A7W5ZGA8_9BACT</name>
<comment type="caution">
    <text evidence="2">The sequence shown here is derived from an EMBL/GenBank/DDBJ whole genome shotgun (WGS) entry which is preliminary data.</text>
</comment>